<dbReference type="Proteomes" id="UP000799778">
    <property type="component" value="Unassembled WGS sequence"/>
</dbReference>
<dbReference type="GO" id="GO:0001181">
    <property type="term" value="F:RNA polymerase I general transcription initiation factor activity"/>
    <property type="evidence" value="ECO:0007669"/>
    <property type="project" value="InterPro"/>
</dbReference>
<feature type="compositionally biased region" description="Acidic residues" evidence="1">
    <location>
        <begin position="34"/>
        <end position="47"/>
    </location>
</feature>
<keyword evidence="3" id="KW-1185">Reference proteome</keyword>
<dbReference type="OrthoDB" id="2159786at2759"/>
<name>A0A6A5Y238_9PLEO</name>
<dbReference type="GO" id="GO:0042790">
    <property type="term" value="P:nucleolar large rRNA transcription by RNA polymerase I"/>
    <property type="evidence" value="ECO:0007669"/>
    <property type="project" value="TreeGrafter"/>
</dbReference>
<protein>
    <recommendedName>
        <fullName evidence="4">RNA polymerase I-specific transcription initiation factor rrn11</fullName>
    </recommendedName>
</protein>
<sequence length="426" mass="48737">MQYFAGSLRPSQQTTHSLRAHQYKRSRKRKRNEDADESPINSDDEAADPLTSSNLLPFVSSNSAQTAQLRIAGLTPKHDAALNVPPRPFPHAPSQAQRPTFNATKIQQELADLDPPLFAAHAISKSRPVDRANAVPELRQTHLNVLVTLMHRCLLQGDYQRAGRAWGMILRTQVAGAPIDPRVGGRWGLGAEILLRRVARNQYTLAGQTEEEDIYTDEGFELAREYYERLIVQYPTRKQYRNAIDARTFYPAMFSLWIYEVCEKSKRARNQHALIDPASPSFTTLNDGFEHDSAIESDIRTEEMRHARQIEERLDRVIVSPPFDKHPDLLQLRGMISLWIGDLVLGETATSPSGDWDPDSSTDDTYINYEARQERRNRYTHSLREFNRALDYLKRAQEHGKHLPESVASTKDKIDYLMKKLEVLDH</sequence>
<dbReference type="InterPro" id="IPR007224">
    <property type="entry name" value="TIF_Rrn11"/>
</dbReference>
<feature type="region of interest" description="Disordered" evidence="1">
    <location>
        <begin position="1"/>
        <end position="54"/>
    </location>
</feature>
<feature type="compositionally biased region" description="Basic residues" evidence="1">
    <location>
        <begin position="18"/>
        <end position="30"/>
    </location>
</feature>
<accession>A0A6A5Y238</accession>
<evidence type="ECO:0008006" key="4">
    <source>
        <dbReference type="Google" id="ProtNLM"/>
    </source>
</evidence>
<dbReference type="RefSeq" id="XP_033387655.1">
    <property type="nucleotide sequence ID" value="XM_033520859.1"/>
</dbReference>
<dbReference type="GO" id="GO:0070860">
    <property type="term" value="C:RNA polymerase I core factor complex"/>
    <property type="evidence" value="ECO:0007669"/>
    <property type="project" value="TreeGrafter"/>
</dbReference>
<reference evidence="2" key="1">
    <citation type="journal article" date="2020" name="Stud. Mycol.">
        <title>101 Dothideomycetes genomes: a test case for predicting lifestyles and emergence of pathogens.</title>
        <authorList>
            <person name="Haridas S."/>
            <person name="Albert R."/>
            <person name="Binder M."/>
            <person name="Bloem J."/>
            <person name="Labutti K."/>
            <person name="Salamov A."/>
            <person name="Andreopoulos B."/>
            <person name="Baker S."/>
            <person name="Barry K."/>
            <person name="Bills G."/>
            <person name="Bluhm B."/>
            <person name="Cannon C."/>
            <person name="Castanera R."/>
            <person name="Culley D."/>
            <person name="Daum C."/>
            <person name="Ezra D."/>
            <person name="Gonzalez J."/>
            <person name="Henrissat B."/>
            <person name="Kuo A."/>
            <person name="Liang C."/>
            <person name="Lipzen A."/>
            <person name="Lutzoni F."/>
            <person name="Magnuson J."/>
            <person name="Mondo S."/>
            <person name="Nolan M."/>
            <person name="Ohm R."/>
            <person name="Pangilinan J."/>
            <person name="Park H.-J."/>
            <person name="Ramirez L."/>
            <person name="Alfaro M."/>
            <person name="Sun H."/>
            <person name="Tritt A."/>
            <person name="Yoshinaga Y."/>
            <person name="Zwiers L.-H."/>
            <person name="Turgeon B."/>
            <person name="Goodwin S."/>
            <person name="Spatafora J."/>
            <person name="Crous P."/>
            <person name="Grigoriev I."/>
        </authorList>
    </citation>
    <scope>NUCLEOTIDE SEQUENCE</scope>
    <source>
        <strain evidence="2">CBS 175.79</strain>
    </source>
</reference>
<dbReference type="PANTHER" id="PTHR28244">
    <property type="entry name" value="RNA POLYMERASE I-SPECIFIC TRANSCRIPTION INITIATION FACTOR RRN11"/>
    <property type="match status" value="1"/>
</dbReference>
<dbReference type="GeneID" id="54278256"/>
<evidence type="ECO:0000256" key="1">
    <source>
        <dbReference type="SAM" id="MobiDB-lite"/>
    </source>
</evidence>
<dbReference type="Pfam" id="PF04090">
    <property type="entry name" value="Rrn11"/>
    <property type="match status" value="1"/>
</dbReference>
<feature type="region of interest" description="Disordered" evidence="1">
    <location>
        <begin position="79"/>
        <end position="99"/>
    </location>
</feature>
<dbReference type="EMBL" id="ML978067">
    <property type="protein sequence ID" value="KAF2019316.1"/>
    <property type="molecule type" value="Genomic_DNA"/>
</dbReference>
<gene>
    <name evidence="2" type="ORF">BU24DRAFT_117098</name>
</gene>
<dbReference type="InterPro" id="IPR053029">
    <property type="entry name" value="RNA_pol_I-specific_init_factor"/>
</dbReference>
<dbReference type="AlphaFoldDB" id="A0A6A5Y238"/>
<proteinExistence type="predicted"/>
<evidence type="ECO:0000313" key="3">
    <source>
        <dbReference type="Proteomes" id="UP000799778"/>
    </source>
</evidence>
<dbReference type="PANTHER" id="PTHR28244:SF1">
    <property type="entry name" value="RNA POLYMERASE I-SPECIFIC TRANSCRIPTION INITIATION FACTOR RRN11"/>
    <property type="match status" value="1"/>
</dbReference>
<dbReference type="GO" id="GO:0001164">
    <property type="term" value="F:RNA polymerase I core promoter sequence-specific DNA binding"/>
    <property type="evidence" value="ECO:0007669"/>
    <property type="project" value="InterPro"/>
</dbReference>
<organism evidence="2 3">
    <name type="scientific">Aaosphaeria arxii CBS 175.79</name>
    <dbReference type="NCBI Taxonomy" id="1450172"/>
    <lineage>
        <taxon>Eukaryota</taxon>
        <taxon>Fungi</taxon>
        <taxon>Dikarya</taxon>
        <taxon>Ascomycota</taxon>
        <taxon>Pezizomycotina</taxon>
        <taxon>Dothideomycetes</taxon>
        <taxon>Pleosporomycetidae</taxon>
        <taxon>Pleosporales</taxon>
        <taxon>Pleosporales incertae sedis</taxon>
        <taxon>Aaosphaeria</taxon>
    </lineage>
</organism>
<dbReference type="GO" id="GO:0017025">
    <property type="term" value="F:TBP-class protein binding"/>
    <property type="evidence" value="ECO:0007669"/>
    <property type="project" value="TreeGrafter"/>
</dbReference>
<evidence type="ECO:0000313" key="2">
    <source>
        <dbReference type="EMBL" id="KAF2019316.1"/>
    </source>
</evidence>